<dbReference type="InterPro" id="IPR043708">
    <property type="entry name" value="DUF5648"/>
</dbReference>
<reference evidence="2" key="1">
    <citation type="submission" date="2023-06" db="EMBL/GenBank/DDBJ databases">
        <authorList>
            <consortium name="Lawrence Berkeley National Laboratory"/>
            <person name="Ahrendt S."/>
            <person name="Sahu N."/>
            <person name="Indic B."/>
            <person name="Wong-Bajracharya J."/>
            <person name="Merenyi Z."/>
            <person name="Ke H.-M."/>
            <person name="Monk M."/>
            <person name="Kocsube S."/>
            <person name="Drula E."/>
            <person name="Lipzen A."/>
            <person name="Balint B."/>
            <person name="Henrissat B."/>
            <person name="Andreopoulos B."/>
            <person name="Martin F.M."/>
            <person name="Harder C.B."/>
            <person name="Rigling D."/>
            <person name="Ford K.L."/>
            <person name="Foster G.D."/>
            <person name="Pangilinan J."/>
            <person name="Papanicolaou A."/>
            <person name="Barry K."/>
            <person name="LaButti K."/>
            <person name="Viragh M."/>
            <person name="Koriabine M."/>
            <person name="Yan M."/>
            <person name="Riley R."/>
            <person name="Champramary S."/>
            <person name="Plett K.L."/>
            <person name="Tsai I.J."/>
            <person name="Slot J."/>
            <person name="Sipos G."/>
            <person name="Plett J."/>
            <person name="Nagy L.G."/>
            <person name="Grigoriev I.V."/>
        </authorList>
    </citation>
    <scope>NUCLEOTIDE SEQUENCE</scope>
    <source>
        <strain evidence="2">HWK02</strain>
    </source>
</reference>
<keyword evidence="3" id="KW-1185">Reference proteome</keyword>
<protein>
    <recommendedName>
        <fullName evidence="1">DUF5648 domain-containing protein</fullName>
    </recommendedName>
</protein>
<gene>
    <name evidence="2" type="ORF">EDD18DRAFT_738158</name>
</gene>
<proteinExistence type="predicted"/>
<accession>A0AA39QH57</accession>
<dbReference type="AlphaFoldDB" id="A0AA39QH57"/>
<evidence type="ECO:0000259" key="1">
    <source>
        <dbReference type="Pfam" id="PF18885"/>
    </source>
</evidence>
<name>A0AA39QH57_9AGAR</name>
<dbReference type="Proteomes" id="UP001175228">
    <property type="component" value="Unassembled WGS sequence"/>
</dbReference>
<feature type="domain" description="DUF5648" evidence="1">
    <location>
        <begin position="53"/>
        <end position="184"/>
    </location>
</feature>
<dbReference type="Pfam" id="PF18885">
    <property type="entry name" value="DUF5648"/>
    <property type="match status" value="1"/>
</dbReference>
<comment type="caution">
    <text evidence="2">The sequence shown here is derived from an EMBL/GenBank/DDBJ whole genome shotgun (WGS) entry which is preliminary data.</text>
</comment>
<organism evidence="2 3">
    <name type="scientific">Armillaria luteobubalina</name>
    <dbReference type="NCBI Taxonomy" id="153913"/>
    <lineage>
        <taxon>Eukaryota</taxon>
        <taxon>Fungi</taxon>
        <taxon>Dikarya</taxon>
        <taxon>Basidiomycota</taxon>
        <taxon>Agaricomycotina</taxon>
        <taxon>Agaricomycetes</taxon>
        <taxon>Agaricomycetidae</taxon>
        <taxon>Agaricales</taxon>
        <taxon>Marasmiineae</taxon>
        <taxon>Physalacriaceae</taxon>
        <taxon>Armillaria</taxon>
    </lineage>
</organism>
<evidence type="ECO:0000313" key="3">
    <source>
        <dbReference type="Proteomes" id="UP001175228"/>
    </source>
</evidence>
<sequence>MPPESIAFVALGVVSATQVIHLSFRSCSSTIDAQNHTCLQGHAISPPRIQRRELHDYFYTTSAVEMENAIMQYKFNSEGDAALVFGSQALGTVPLYRIALFHRGVDHFYTANENERSNVVKNLGHKDEGIVGYIYPSAVCCSVPFYRLYNPRMDDHFYTANKSEKSIAAQTLGCVTEGIAGYVLPV</sequence>
<evidence type="ECO:0000313" key="2">
    <source>
        <dbReference type="EMBL" id="KAK0501503.1"/>
    </source>
</evidence>
<dbReference type="EMBL" id="JAUEPU010000006">
    <property type="protein sequence ID" value="KAK0501503.1"/>
    <property type="molecule type" value="Genomic_DNA"/>
</dbReference>